<keyword evidence="2" id="KW-1185">Reference proteome</keyword>
<evidence type="ECO:0000313" key="1">
    <source>
        <dbReference type="EMBL" id="AWM36093.1"/>
    </source>
</evidence>
<dbReference type="InterPro" id="IPR000801">
    <property type="entry name" value="Esterase-like"/>
</dbReference>
<dbReference type="InterPro" id="IPR029058">
    <property type="entry name" value="AB_hydrolase_fold"/>
</dbReference>
<dbReference type="Proteomes" id="UP000245802">
    <property type="component" value="Chromosome"/>
</dbReference>
<sequence>MLAGWTRIALGGHAVDVFDPPGAAPHALLYLHSLREESPATDSTFTTELKRHRLRCAAPAGGWCWWADRVCPEFGTEITPEHFLLESLVPWMASAWGLGPRGVALAGVEMGGQGAVRLAFKHPDRFPVAASVSGAFDCQDWYGAGTPLDEMYESRERCRLDTALLHLDARDWPAHLWFCCAPDDAACYRGNDRLREKLAAMGVPHTADLDTRAAAETSYTEFMTPKALAFVADALGREAKRLM</sequence>
<dbReference type="OrthoDB" id="9784036at2"/>
<dbReference type="RefSeq" id="WP_010050546.1">
    <property type="nucleotide sequence ID" value="NZ_CP025958.1"/>
</dbReference>
<dbReference type="KEGG" id="gog:C1280_03085"/>
<reference evidence="1 2" key="1">
    <citation type="submission" date="2018-01" db="EMBL/GenBank/DDBJ databases">
        <title>G. obscuriglobus.</title>
        <authorList>
            <person name="Franke J."/>
            <person name="Blomberg W."/>
            <person name="Selmecki A."/>
        </authorList>
    </citation>
    <scope>NUCLEOTIDE SEQUENCE [LARGE SCALE GENOMIC DNA]</scope>
    <source>
        <strain evidence="1 2">DSM 5831</strain>
    </source>
</reference>
<proteinExistence type="predicted"/>
<name>A0A2Z3GQI6_9BACT</name>
<gene>
    <name evidence="1" type="ORF">C1280_03085</name>
</gene>
<evidence type="ECO:0008006" key="3">
    <source>
        <dbReference type="Google" id="ProtNLM"/>
    </source>
</evidence>
<dbReference type="EMBL" id="CP025958">
    <property type="protein sequence ID" value="AWM36093.1"/>
    <property type="molecule type" value="Genomic_DNA"/>
</dbReference>
<accession>A0A2Z3GQI6</accession>
<dbReference type="Gene3D" id="3.40.50.1820">
    <property type="entry name" value="alpha/beta hydrolase"/>
    <property type="match status" value="1"/>
</dbReference>
<evidence type="ECO:0000313" key="2">
    <source>
        <dbReference type="Proteomes" id="UP000245802"/>
    </source>
</evidence>
<organism evidence="1 2">
    <name type="scientific">Gemmata obscuriglobus</name>
    <dbReference type="NCBI Taxonomy" id="114"/>
    <lineage>
        <taxon>Bacteria</taxon>
        <taxon>Pseudomonadati</taxon>
        <taxon>Planctomycetota</taxon>
        <taxon>Planctomycetia</taxon>
        <taxon>Gemmatales</taxon>
        <taxon>Gemmataceae</taxon>
        <taxon>Gemmata</taxon>
    </lineage>
</organism>
<dbReference type="Pfam" id="PF00756">
    <property type="entry name" value="Esterase"/>
    <property type="match status" value="1"/>
</dbReference>
<dbReference type="SUPFAM" id="SSF53474">
    <property type="entry name" value="alpha/beta-Hydrolases"/>
    <property type="match status" value="1"/>
</dbReference>
<dbReference type="AlphaFoldDB" id="A0A2Z3GQI6"/>
<protein>
    <recommendedName>
        <fullName evidence="3">Esterase</fullName>
    </recommendedName>
</protein>